<dbReference type="SUPFAM" id="SSF52096">
    <property type="entry name" value="ClpP/crotonase"/>
    <property type="match status" value="1"/>
</dbReference>
<dbReference type="GO" id="GO:0016853">
    <property type="term" value="F:isomerase activity"/>
    <property type="evidence" value="ECO:0007669"/>
    <property type="project" value="UniProtKB-KW"/>
</dbReference>
<evidence type="ECO:0000313" key="2">
    <source>
        <dbReference type="EMBL" id="SEA56316.1"/>
    </source>
</evidence>
<dbReference type="STRING" id="37625.SAMN05660420_02471"/>
<sequence>MECFRIGGATLVLGQRFSIPKIKKWLYTGERITSEVAKEWDIVQEVVAEENLLSRAMEVAGSIAAKAPIGVRCLKALLDSAASGMTEDGSYHLETTYTRLTFDSEDTAEGVRAFSEKRIPVFKNK</sequence>
<dbReference type="InterPro" id="IPR001753">
    <property type="entry name" value="Enoyl-CoA_hydra/iso"/>
</dbReference>
<dbReference type="PANTHER" id="PTHR42964">
    <property type="entry name" value="ENOYL-COA HYDRATASE"/>
    <property type="match status" value="1"/>
</dbReference>
<proteinExistence type="inferred from homology"/>
<name>A0A1H4C7I6_9BACT</name>
<dbReference type="EMBL" id="FNQN01000007">
    <property type="protein sequence ID" value="SEA56316.1"/>
    <property type="molecule type" value="Genomic_DNA"/>
</dbReference>
<dbReference type="Gene3D" id="1.10.12.10">
    <property type="entry name" value="Lyase 2-enoyl-coa Hydratase, Chain A, domain 2"/>
    <property type="match status" value="1"/>
</dbReference>
<dbReference type="Proteomes" id="UP000199409">
    <property type="component" value="Unassembled WGS sequence"/>
</dbReference>
<organism evidence="2 3">
    <name type="scientific">Desulfuromusa kysingii</name>
    <dbReference type="NCBI Taxonomy" id="37625"/>
    <lineage>
        <taxon>Bacteria</taxon>
        <taxon>Pseudomonadati</taxon>
        <taxon>Thermodesulfobacteriota</taxon>
        <taxon>Desulfuromonadia</taxon>
        <taxon>Desulfuromonadales</taxon>
        <taxon>Geopsychrobacteraceae</taxon>
        <taxon>Desulfuromusa</taxon>
    </lineage>
</organism>
<dbReference type="AlphaFoldDB" id="A0A1H4C7I6"/>
<reference evidence="2 3" key="1">
    <citation type="submission" date="2016-10" db="EMBL/GenBank/DDBJ databases">
        <authorList>
            <person name="de Groot N.N."/>
        </authorList>
    </citation>
    <scope>NUCLEOTIDE SEQUENCE [LARGE SCALE GENOMIC DNA]</scope>
    <source>
        <strain evidence="2 3">DSM 7343</strain>
    </source>
</reference>
<dbReference type="GO" id="GO:0008300">
    <property type="term" value="P:isoprenoid catabolic process"/>
    <property type="evidence" value="ECO:0007669"/>
    <property type="project" value="TreeGrafter"/>
</dbReference>
<dbReference type="PANTHER" id="PTHR42964:SF1">
    <property type="entry name" value="POLYKETIDE BIOSYNTHESIS ENOYL-COA HYDRATASE PKSH-RELATED"/>
    <property type="match status" value="1"/>
</dbReference>
<dbReference type="Pfam" id="PF00378">
    <property type="entry name" value="ECH_1"/>
    <property type="match status" value="1"/>
</dbReference>
<evidence type="ECO:0000256" key="1">
    <source>
        <dbReference type="ARBA" id="ARBA00005254"/>
    </source>
</evidence>
<keyword evidence="2" id="KW-0413">Isomerase</keyword>
<accession>A0A1H4C7I6</accession>
<comment type="similarity">
    <text evidence="1">Belongs to the enoyl-CoA hydratase/isomerase family.</text>
</comment>
<keyword evidence="3" id="KW-1185">Reference proteome</keyword>
<protein>
    <submittedName>
        <fullName evidence="2">Enoyl-CoA hydratase/isomerase</fullName>
    </submittedName>
</protein>
<evidence type="ECO:0000313" key="3">
    <source>
        <dbReference type="Proteomes" id="UP000199409"/>
    </source>
</evidence>
<gene>
    <name evidence="2" type="ORF">SAMN05660420_02471</name>
</gene>
<dbReference type="InterPro" id="IPR014748">
    <property type="entry name" value="Enoyl-CoA_hydra_C"/>
</dbReference>
<dbReference type="InterPro" id="IPR029045">
    <property type="entry name" value="ClpP/crotonase-like_dom_sf"/>
</dbReference>
<dbReference type="InterPro" id="IPR051683">
    <property type="entry name" value="Enoyl-CoA_Hydratase/Isomerase"/>
</dbReference>
<dbReference type="Gene3D" id="3.90.226.10">
    <property type="entry name" value="2-enoyl-CoA Hydratase, Chain A, domain 1"/>
    <property type="match status" value="1"/>
</dbReference>